<name>A0A7J3SK23_9CREN</name>
<dbReference type="GO" id="GO:0000105">
    <property type="term" value="P:L-histidine biosynthetic process"/>
    <property type="evidence" value="ECO:0007669"/>
    <property type="project" value="UniProtKB-KW"/>
</dbReference>
<evidence type="ECO:0000256" key="7">
    <source>
        <dbReference type="ARBA" id="ARBA00022898"/>
    </source>
</evidence>
<protein>
    <recommendedName>
        <fullName evidence="3">histidinol-phosphate transaminase</fullName>
        <ecNumber evidence="3">2.6.1.9</ecNumber>
    </recommendedName>
</protein>
<dbReference type="Gene3D" id="3.90.1150.10">
    <property type="entry name" value="Aspartate Aminotransferase, domain 1"/>
    <property type="match status" value="1"/>
</dbReference>
<dbReference type="EMBL" id="DTLS01000011">
    <property type="protein sequence ID" value="HGZ59643.1"/>
    <property type="molecule type" value="Genomic_DNA"/>
</dbReference>
<dbReference type="PANTHER" id="PTHR43643:SF6">
    <property type="entry name" value="HISTIDINOL-PHOSPHATE AMINOTRANSFERASE"/>
    <property type="match status" value="1"/>
</dbReference>
<evidence type="ECO:0000259" key="10">
    <source>
        <dbReference type="Pfam" id="PF00155"/>
    </source>
</evidence>
<dbReference type="GO" id="GO:0004400">
    <property type="term" value="F:histidinol-phosphate transaminase activity"/>
    <property type="evidence" value="ECO:0007669"/>
    <property type="project" value="UniProtKB-EC"/>
</dbReference>
<evidence type="ECO:0000256" key="5">
    <source>
        <dbReference type="ARBA" id="ARBA00022605"/>
    </source>
</evidence>
<dbReference type="InterPro" id="IPR050106">
    <property type="entry name" value="HistidinolP_aminotransfase"/>
</dbReference>
<dbReference type="CDD" id="cd00609">
    <property type="entry name" value="AAT_like"/>
    <property type="match status" value="1"/>
</dbReference>
<feature type="domain" description="Aminotransferase class I/classII large" evidence="10">
    <location>
        <begin position="3"/>
        <end position="327"/>
    </location>
</feature>
<evidence type="ECO:0000256" key="4">
    <source>
        <dbReference type="ARBA" id="ARBA00022576"/>
    </source>
</evidence>
<evidence type="ECO:0000256" key="1">
    <source>
        <dbReference type="ARBA" id="ARBA00005011"/>
    </source>
</evidence>
<keyword evidence="7" id="KW-0663">Pyridoxal phosphate</keyword>
<organism evidence="11">
    <name type="scientific">Fervidicoccus fontis</name>
    <dbReference type="NCBI Taxonomy" id="683846"/>
    <lineage>
        <taxon>Archaea</taxon>
        <taxon>Thermoproteota</taxon>
        <taxon>Thermoprotei</taxon>
        <taxon>Fervidicoccales</taxon>
        <taxon>Fervidicoccaceae</taxon>
        <taxon>Fervidicoccus</taxon>
    </lineage>
</organism>
<comment type="pathway">
    <text evidence="1">Amino-acid biosynthesis; L-histidine biosynthesis; L-histidine from 5-phospho-alpha-D-ribose 1-diphosphate: step 7/9.</text>
</comment>
<comment type="caution">
    <text evidence="11">The sequence shown here is derived from an EMBL/GenBank/DDBJ whole genome shotgun (WGS) entry which is preliminary data.</text>
</comment>
<gene>
    <name evidence="11" type="ORF">ENW83_00320</name>
</gene>
<comment type="similarity">
    <text evidence="2">Belongs to the class-II pyridoxal-phosphate-dependent aminotransferase family. Histidinol-phosphate aminotransferase subfamily.</text>
</comment>
<evidence type="ECO:0000256" key="8">
    <source>
        <dbReference type="ARBA" id="ARBA00023102"/>
    </source>
</evidence>
<dbReference type="SUPFAM" id="SSF53383">
    <property type="entry name" value="PLP-dependent transferases"/>
    <property type="match status" value="1"/>
</dbReference>
<keyword evidence="5" id="KW-0028">Amino-acid biosynthesis</keyword>
<evidence type="ECO:0000256" key="6">
    <source>
        <dbReference type="ARBA" id="ARBA00022679"/>
    </source>
</evidence>
<evidence type="ECO:0000313" key="11">
    <source>
        <dbReference type="EMBL" id="HGZ59643.1"/>
    </source>
</evidence>
<keyword evidence="6 11" id="KW-0808">Transferase</keyword>
<dbReference type="AlphaFoldDB" id="A0A7J3SK23"/>
<reference evidence="11" key="1">
    <citation type="journal article" date="2020" name="mSystems">
        <title>Genome- and Community-Level Interaction Insights into Carbon Utilization and Element Cycling Functions of Hydrothermarchaeota in Hydrothermal Sediment.</title>
        <authorList>
            <person name="Zhou Z."/>
            <person name="Liu Y."/>
            <person name="Xu W."/>
            <person name="Pan J."/>
            <person name="Luo Z.H."/>
            <person name="Li M."/>
        </authorList>
    </citation>
    <scope>NUCLEOTIDE SEQUENCE [LARGE SCALE GENOMIC DNA]</scope>
    <source>
        <strain evidence="11">SpSt-885</strain>
    </source>
</reference>
<dbReference type="InterPro" id="IPR004839">
    <property type="entry name" value="Aminotransferase_I/II_large"/>
</dbReference>
<dbReference type="InterPro" id="IPR015424">
    <property type="entry name" value="PyrdxlP-dep_Trfase"/>
</dbReference>
<dbReference type="Pfam" id="PF00155">
    <property type="entry name" value="Aminotran_1_2"/>
    <property type="match status" value="1"/>
</dbReference>
<accession>A0A7J3SK23</accession>
<evidence type="ECO:0000256" key="9">
    <source>
        <dbReference type="ARBA" id="ARBA00047481"/>
    </source>
</evidence>
<sequence length="341" mass="38966">MKVRLKLNESPFGPSLLAVEMAKKYAEFSNLYDVEDLREALIKELARYSGVDEEKIELFSGSSHALSLLFIYAKASNTPITMPFPTFHVLYGLADAYKIDIRDVPLKGKEFLLDEEKLLALSEGSIVYISNPNNPTSNMLIENEDLLVRLSKRAKLVILDEAYYEFSGKTFSNLTFELENLIIIRTLSKAFNIAGARVGYTISSKEAKQLLNSLRIGYEVPVVSQALALGALRDIDTMKRTVSYIIRVREETMKKLLDNGIHTIPSFTNFLYLELPYECMKVKEALDENGFEVFCLSEVSRFKKSFERSMRVSVGREEDMERFLEKLAFGQNIFKSFEKRN</sequence>
<proteinExistence type="inferred from homology"/>
<keyword evidence="8" id="KW-0368">Histidine biosynthesis</keyword>
<evidence type="ECO:0000256" key="3">
    <source>
        <dbReference type="ARBA" id="ARBA00012748"/>
    </source>
</evidence>
<dbReference type="GO" id="GO:0030170">
    <property type="term" value="F:pyridoxal phosphate binding"/>
    <property type="evidence" value="ECO:0007669"/>
    <property type="project" value="InterPro"/>
</dbReference>
<keyword evidence="4 11" id="KW-0032">Aminotransferase</keyword>
<dbReference type="InterPro" id="IPR015422">
    <property type="entry name" value="PyrdxlP-dep_Trfase_small"/>
</dbReference>
<dbReference type="EC" id="2.6.1.9" evidence="3"/>
<dbReference type="InterPro" id="IPR015421">
    <property type="entry name" value="PyrdxlP-dep_Trfase_major"/>
</dbReference>
<dbReference type="PANTHER" id="PTHR43643">
    <property type="entry name" value="HISTIDINOL-PHOSPHATE AMINOTRANSFERASE 2"/>
    <property type="match status" value="1"/>
</dbReference>
<evidence type="ECO:0000256" key="2">
    <source>
        <dbReference type="ARBA" id="ARBA00007970"/>
    </source>
</evidence>
<dbReference type="Gene3D" id="3.40.640.10">
    <property type="entry name" value="Type I PLP-dependent aspartate aminotransferase-like (Major domain)"/>
    <property type="match status" value="1"/>
</dbReference>
<comment type="catalytic activity">
    <reaction evidence="9">
        <text>L-histidinol phosphate + 2-oxoglutarate = 3-(imidazol-4-yl)-2-oxopropyl phosphate + L-glutamate</text>
        <dbReference type="Rhea" id="RHEA:23744"/>
        <dbReference type="ChEBI" id="CHEBI:16810"/>
        <dbReference type="ChEBI" id="CHEBI:29985"/>
        <dbReference type="ChEBI" id="CHEBI:57766"/>
        <dbReference type="ChEBI" id="CHEBI:57980"/>
        <dbReference type="EC" id="2.6.1.9"/>
    </reaction>
</comment>